<dbReference type="EnsemblMetazoa" id="AFAF002726-RA">
    <property type="protein sequence ID" value="AFAF002726-PA"/>
    <property type="gene ID" value="AFAF002726"/>
</dbReference>
<dbReference type="VEuPathDB" id="VectorBase:AFAF002726"/>
<keyword evidence="3" id="KW-1185">Reference proteome</keyword>
<dbReference type="AlphaFoldDB" id="A0A182Q467"/>
<dbReference type="Proteomes" id="UP000075886">
    <property type="component" value="Unassembled WGS sequence"/>
</dbReference>
<sequence>MGETRTERTDTAITAKEDNRQQATSLVEVAGVARALAARYERRLDALLEHRDPVGRREPPVALDVVHARLQVAVALGQIDLQQVAQQVLQLRAEVRREAHLAADDLLVDLDRLVGEERRVAGRHLVHEHTERPPVDRLVVALAQDDLRREILGRAAQRPGSALDALREPKVRHLQVALRVDQQILRLQIAVDQIEIVQVLEREHDLGGVEARVRLGEPADLAQVREHLAARHVLQHHVQVRVVLEVELETDQERERDRLKDALLVQRVLDLLQLHHLLFVQDLHRVSLVDLCCTIMTRPNDPVPSVLIRSKSSSAAVFVGLRFHFSSKSSFAWSRNSRTLSAASTFLFADVALLPMVAPVSLLSLTSSPNTLVLVLDEEAGAVADPEGGANDEAPAPAPDAPESLVGDGGDEAVDSGPGCAVPAADDA</sequence>
<name>A0A182Q467_9DIPT</name>
<organism evidence="2 3">
    <name type="scientific">Anopheles farauti</name>
    <dbReference type="NCBI Taxonomy" id="69004"/>
    <lineage>
        <taxon>Eukaryota</taxon>
        <taxon>Metazoa</taxon>
        <taxon>Ecdysozoa</taxon>
        <taxon>Arthropoda</taxon>
        <taxon>Hexapoda</taxon>
        <taxon>Insecta</taxon>
        <taxon>Pterygota</taxon>
        <taxon>Neoptera</taxon>
        <taxon>Endopterygota</taxon>
        <taxon>Diptera</taxon>
        <taxon>Nematocera</taxon>
        <taxon>Culicoidea</taxon>
        <taxon>Culicidae</taxon>
        <taxon>Anophelinae</taxon>
        <taxon>Anopheles</taxon>
    </lineage>
</organism>
<evidence type="ECO:0000313" key="2">
    <source>
        <dbReference type="EnsemblMetazoa" id="AFAF002726-PA"/>
    </source>
</evidence>
<feature type="compositionally biased region" description="Low complexity" evidence="1">
    <location>
        <begin position="386"/>
        <end position="395"/>
    </location>
</feature>
<reference evidence="3" key="1">
    <citation type="submission" date="2014-01" db="EMBL/GenBank/DDBJ databases">
        <title>The Genome Sequence of Anopheles farauti FAR1 (V2).</title>
        <authorList>
            <consortium name="The Broad Institute Genomics Platform"/>
            <person name="Neafsey D.E."/>
            <person name="Besansky N."/>
            <person name="Howell P."/>
            <person name="Walton C."/>
            <person name="Young S.K."/>
            <person name="Zeng Q."/>
            <person name="Gargeya S."/>
            <person name="Fitzgerald M."/>
            <person name="Haas B."/>
            <person name="Abouelleil A."/>
            <person name="Allen A.W."/>
            <person name="Alvarado L."/>
            <person name="Arachchi H.M."/>
            <person name="Berlin A.M."/>
            <person name="Chapman S.B."/>
            <person name="Gainer-Dewar J."/>
            <person name="Goldberg J."/>
            <person name="Griggs A."/>
            <person name="Gujja S."/>
            <person name="Hansen M."/>
            <person name="Howarth C."/>
            <person name="Imamovic A."/>
            <person name="Ireland A."/>
            <person name="Larimer J."/>
            <person name="McCowan C."/>
            <person name="Murphy C."/>
            <person name="Pearson M."/>
            <person name="Poon T.W."/>
            <person name="Priest M."/>
            <person name="Roberts A."/>
            <person name="Saif S."/>
            <person name="Shea T."/>
            <person name="Sisk P."/>
            <person name="Sykes S."/>
            <person name="Wortman J."/>
            <person name="Nusbaum C."/>
            <person name="Birren B."/>
        </authorList>
    </citation>
    <scope>NUCLEOTIDE SEQUENCE [LARGE SCALE GENOMIC DNA]</scope>
    <source>
        <strain evidence="3">FAR1</strain>
    </source>
</reference>
<feature type="region of interest" description="Disordered" evidence="1">
    <location>
        <begin position="383"/>
        <end position="428"/>
    </location>
</feature>
<proteinExistence type="predicted"/>
<dbReference type="EMBL" id="AXCN02000029">
    <property type="status" value="NOT_ANNOTATED_CDS"/>
    <property type="molecule type" value="Genomic_DNA"/>
</dbReference>
<evidence type="ECO:0000313" key="3">
    <source>
        <dbReference type="Proteomes" id="UP000075886"/>
    </source>
</evidence>
<reference evidence="2" key="2">
    <citation type="submission" date="2020-05" db="UniProtKB">
        <authorList>
            <consortium name="EnsemblMetazoa"/>
        </authorList>
    </citation>
    <scope>IDENTIFICATION</scope>
    <source>
        <strain evidence="2">FAR1</strain>
    </source>
</reference>
<accession>A0A182Q467</accession>
<protein>
    <submittedName>
        <fullName evidence="2">Uncharacterized protein</fullName>
    </submittedName>
</protein>
<evidence type="ECO:0000256" key="1">
    <source>
        <dbReference type="SAM" id="MobiDB-lite"/>
    </source>
</evidence>